<sequence>MTSTSRLFSPALLIALLLASPAGAECFADYKAKQESPYRLHYGVMKIDSDPCTMSDSVSATVSGRLQAAGWQLLSVQSVFDESGLESRKQDAGGYFLRF</sequence>
<keyword evidence="1" id="KW-0732">Signal</keyword>
<comment type="caution">
    <text evidence="2">The sequence shown here is derived from an EMBL/GenBank/DDBJ whole genome shotgun (WGS) entry which is preliminary data.</text>
</comment>
<gene>
    <name evidence="2" type="ORF">C8D95_104337</name>
</gene>
<dbReference type="RefSeq" id="WP_109759333.1">
    <property type="nucleotide sequence ID" value="NZ_CP034588.1"/>
</dbReference>
<evidence type="ECO:0000313" key="3">
    <source>
        <dbReference type="Proteomes" id="UP000245390"/>
    </source>
</evidence>
<evidence type="ECO:0008006" key="4">
    <source>
        <dbReference type="Google" id="ProtNLM"/>
    </source>
</evidence>
<name>A0A316G7M2_9RHOB</name>
<evidence type="ECO:0000256" key="1">
    <source>
        <dbReference type="SAM" id="SignalP"/>
    </source>
</evidence>
<dbReference type="OrthoDB" id="7745874at2"/>
<dbReference type="AlphaFoldDB" id="A0A316G7M2"/>
<organism evidence="2 3">
    <name type="scientific">Silicimonas algicola</name>
    <dbReference type="NCBI Taxonomy" id="1826607"/>
    <lineage>
        <taxon>Bacteria</taxon>
        <taxon>Pseudomonadati</taxon>
        <taxon>Pseudomonadota</taxon>
        <taxon>Alphaproteobacteria</taxon>
        <taxon>Rhodobacterales</taxon>
        <taxon>Paracoccaceae</taxon>
    </lineage>
</organism>
<proteinExistence type="predicted"/>
<reference evidence="2 3" key="1">
    <citation type="submission" date="2018-05" db="EMBL/GenBank/DDBJ databases">
        <title>Genomic Encyclopedia of Type Strains, Phase IV (KMG-IV): sequencing the most valuable type-strain genomes for metagenomic binning, comparative biology and taxonomic classification.</title>
        <authorList>
            <person name="Goeker M."/>
        </authorList>
    </citation>
    <scope>NUCLEOTIDE SEQUENCE [LARGE SCALE GENOMIC DNA]</scope>
    <source>
        <strain evidence="2 3">DSM 103371</strain>
    </source>
</reference>
<dbReference type="EMBL" id="QGGV01000004">
    <property type="protein sequence ID" value="PWK56663.1"/>
    <property type="molecule type" value="Genomic_DNA"/>
</dbReference>
<feature type="chain" id="PRO_5016347940" description="DUF4177 domain-containing protein" evidence="1">
    <location>
        <begin position="25"/>
        <end position="99"/>
    </location>
</feature>
<accession>A0A316G7M2</accession>
<dbReference type="Proteomes" id="UP000245390">
    <property type="component" value="Unassembled WGS sequence"/>
</dbReference>
<feature type="signal peptide" evidence="1">
    <location>
        <begin position="1"/>
        <end position="24"/>
    </location>
</feature>
<protein>
    <recommendedName>
        <fullName evidence="4">DUF4177 domain-containing protein</fullName>
    </recommendedName>
</protein>
<dbReference type="KEGG" id="salo:EF888_00365"/>
<keyword evidence="3" id="KW-1185">Reference proteome</keyword>
<evidence type="ECO:0000313" key="2">
    <source>
        <dbReference type="EMBL" id="PWK56663.1"/>
    </source>
</evidence>